<sequence>MWIYRLMLGLMLGLIIGCMFFVPAAVMAMTVTFLNPGRSDEVYWVTANNCMMAAAHNLGMQLEIIYVERDHLKTLELAKKIAARPVSARPDYVILSNDYAVGAEAMRILDAAHIKTFFAYSGFSDAGERDKVGLPRQIYKGWLGGLEPRAGDAGYLTARALIQRGMAEKLMGADGKLHMLAIAGDRSTTTSYKRNEGMRRAVAEAKNVVIDQVIYADWNRAKAQEQSTWLYQRYPDTRLVWAGNDLMAFGAMESWRARGGKPGRDAYFSGINTSSEAFTALESGSLSSLAGGHFITGAFSLVMLYDYHHGKDFADEGLELERSMFILFTPHEARRFQYLFGAQNYERLDFRRFSKVLNPAAKKYDFSFRQLLNQADLRR</sequence>
<dbReference type="EMBL" id="QJKB01000008">
    <property type="protein sequence ID" value="PXX40300.1"/>
    <property type="molecule type" value="Genomic_DNA"/>
</dbReference>
<comment type="subcellular location">
    <subcellularLocation>
        <location evidence="1">Cell envelope</location>
    </subcellularLocation>
</comment>
<dbReference type="PANTHER" id="PTHR46847">
    <property type="entry name" value="D-ALLOSE-BINDING PERIPLASMIC PROTEIN-RELATED"/>
    <property type="match status" value="1"/>
</dbReference>
<evidence type="ECO:0000256" key="3">
    <source>
        <dbReference type="ARBA" id="ARBA00022729"/>
    </source>
</evidence>
<gene>
    <name evidence="5" type="ORF">DFR42_108134</name>
</gene>
<dbReference type="Gene3D" id="3.40.50.2300">
    <property type="match status" value="2"/>
</dbReference>
<dbReference type="PANTHER" id="PTHR46847:SF2">
    <property type="entry name" value="ABC TRANSPORTER SUGAR-BINDING PROTEIN"/>
    <property type="match status" value="1"/>
</dbReference>
<evidence type="ECO:0000313" key="5">
    <source>
        <dbReference type="EMBL" id="PXX40300.1"/>
    </source>
</evidence>
<dbReference type="AlphaFoldDB" id="A0A318J0S6"/>
<dbReference type="PROSITE" id="PS51257">
    <property type="entry name" value="PROKAR_LIPOPROTEIN"/>
    <property type="match status" value="1"/>
</dbReference>
<evidence type="ECO:0000256" key="1">
    <source>
        <dbReference type="ARBA" id="ARBA00004196"/>
    </source>
</evidence>
<reference evidence="5 6" key="1">
    <citation type="submission" date="2018-05" db="EMBL/GenBank/DDBJ databases">
        <title>Genomic Encyclopedia of Type Strains, Phase IV (KMG-IV): sequencing the most valuable type-strain genomes for metagenomic binning, comparative biology and taxonomic classification.</title>
        <authorList>
            <person name="Goeker M."/>
        </authorList>
    </citation>
    <scope>NUCLEOTIDE SEQUENCE [LARGE SCALE GENOMIC DNA]</scope>
    <source>
        <strain evidence="5 6">DSM 19792</strain>
    </source>
</reference>
<evidence type="ECO:0000256" key="2">
    <source>
        <dbReference type="ARBA" id="ARBA00007639"/>
    </source>
</evidence>
<dbReference type="InterPro" id="IPR025997">
    <property type="entry name" value="SBP_2_dom"/>
</dbReference>
<evidence type="ECO:0000313" key="6">
    <source>
        <dbReference type="Proteomes" id="UP000247792"/>
    </source>
</evidence>
<dbReference type="GO" id="GO:0030246">
    <property type="term" value="F:carbohydrate binding"/>
    <property type="evidence" value="ECO:0007669"/>
    <property type="project" value="UniProtKB-ARBA"/>
</dbReference>
<organism evidence="5 6">
    <name type="scientific">Undibacterium pigrum</name>
    <dbReference type="NCBI Taxonomy" id="401470"/>
    <lineage>
        <taxon>Bacteria</taxon>
        <taxon>Pseudomonadati</taxon>
        <taxon>Pseudomonadota</taxon>
        <taxon>Betaproteobacteria</taxon>
        <taxon>Burkholderiales</taxon>
        <taxon>Oxalobacteraceae</taxon>
        <taxon>Undibacterium</taxon>
    </lineage>
</organism>
<accession>A0A318J0S6</accession>
<protein>
    <submittedName>
        <fullName evidence="5">Monosaccharide ABC transporter substrate-binding protein (CUT2 family)</fullName>
    </submittedName>
</protein>
<comment type="similarity">
    <text evidence="2">Belongs to the bacterial solute-binding protein 2 family.</text>
</comment>
<dbReference type="Pfam" id="PF13407">
    <property type="entry name" value="Peripla_BP_4"/>
    <property type="match status" value="1"/>
</dbReference>
<proteinExistence type="inferred from homology"/>
<feature type="domain" description="Periplasmic binding protein" evidence="4">
    <location>
        <begin position="32"/>
        <end position="291"/>
    </location>
</feature>
<evidence type="ECO:0000259" key="4">
    <source>
        <dbReference type="Pfam" id="PF13407"/>
    </source>
</evidence>
<keyword evidence="6" id="KW-1185">Reference proteome</keyword>
<dbReference type="Proteomes" id="UP000247792">
    <property type="component" value="Unassembled WGS sequence"/>
</dbReference>
<dbReference type="InterPro" id="IPR028082">
    <property type="entry name" value="Peripla_BP_I"/>
</dbReference>
<dbReference type="GO" id="GO:0030313">
    <property type="term" value="C:cell envelope"/>
    <property type="evidence" value="ECO:0007669"/>
    <property type="project" value="UniProtKB-SubCell"/>
</dbReference>
<keyword evidence="3" id="KW-0732">Signal</keyword>
<comment type="caution">
    <text evidence="5">The sequence shown here is derived from an EMBL/GenBank/DDBJ whole genome shotgun (WGS) entry which is preliminary data.</text>
</comment>
<dbReference type="SUPFAM" id="SSF53822">
    <property type="entry name" value="Periplasmic binding protein-like I"/>
    <property type="match status" value="1"/>
</dbReference>
<name>A0A318J0S6_9BURK</name>
<dbReference type="CDD" id="cd06324">
    <property type="entry name" value="PBP1_ABC_sugar_binding-like"/>
    <property type="match status" value="1"/>
</dbReference>